<dbReference type="Gene3D" id="3.60.21.10">
    <property type="match status" value="1"/>
</dbReference>
<dbReference type="InterPro" id="IPR024173">
    <property type="entry name" value="Pesterase_MJ0037-like"/>
</dbReference>
<dbReference type="PANTHER" id="PTHR39323:SF1">
    <property type="entry name" value="BLR1149 PROTEIN"/>
    <property type="match status" value="1"/>
</dbReference>
<dbReference type="EC" id="3.1.-.-" evidence="2"/>
<evidence type="ECO:0000259" key="1">
    <source>
        <dbReference type="Pfam" id="PF00149"/>
    </source>
</evidence>
<dbReference type="InterPro" id="IPR029052">
    <property type="entry name" value="Metallo-depent_PP-like"/>
</dbReference>
<keyword evidence="2" id="KW-0436">Ligase</keyword>
<proteinExistence type="predicted"/>
<dbReference type="GO" id="GO:0004519">
    <property type="term" value="F:endonuclease activity"/>
    <property type="evidence" value="ECO:0007669"/>
    <property type="project" value="UniProtKB-KW"/>
</dbReference>
<dbReference type="PIRSF" id="PIRSF000887">
    <property type="entry name" value="Pesterase_MJ0037"/>
    <property type="match status" value="1"/>
</dbReference>
<dbReference type="GO" id="GO:0016787">
    <property type="term" value="F:hydrolase activity"/>
    <property type="evidence" value="ECO:0007669"/>
    <property type="project" value="UniProtKB-KW"/>
</dbReference>
<dbReference type="EMBL" id="JAAOCA010000008">
    <property type="protein sequence ID" value="MBD1598672.1"/>
    <property type="molecule type" value="Genomic_DNA"/>
</dbReference>
<keyword evidence="2" id="KW-0378">Hydrolase</keyword>
<dbReference type="PANTHER" id="PTHR39323">
    <property type="entry name" value="BLR1149 PROTEIN"/>
    <property type="match status" value="1"/>
</dbReference>
<keyword evidence="3" id="KW-1185">Reference proteome</keyword>
<dbReference type="SUPFAM" id="SSF56300">
    <property type="entry name" value="Metallo-dependent phosphatases"/>
    <property type="match status" value="1"/>
</dbReference>
<dbReference type="NCBIfam" id="TIGR04123">
    <property type="entry name" value="P_estr_lig_assc"/>
    <property type="match status" value="1"/>
</dbReference>
<accession>A0ABR7YZQ8</accession>
<name>A0ABR7YZQ8_9PSED</name>
<keyword evidence="2" id="KW-0255">Endonuclease</keyword>
<protein>
    <submittedName>
        <fullName evidence="2">Ligase-associated DNA damage response endonuclease PdeM</fullName>
        <ecNumber evidence="2">3.1.-.-</ecNumber>
    </submittedName>
</protein>
<sequence>MNPWLAVSVAGAELWLLAEKAVYWPAERVLLVADAHFGKAAVYRALGQPVPHGTTATNLAVLDTLLARHCCEELIFLGDFLHGRAAQGSASLDALLAWRHSQPHLRMTLIRGNHDQRAGDPPAALRMAVVDEPLLRGPLALRHEPASHPTHHVLAGHLHPVYLLRGAGRQRLRLPCFQLGRQVTLLPAFGAFTGGFAVTRKPGVQLVLASAQGVWALP</sequence>
<keyword evidence="2" id="KW-0540">Nuclease</keyword>
<organism evidence="2 3">
    <name type="scientific">Pseudomonas typographi</name>
    <dbReference type="NCBI Taxonomy" id="2715964"/>
    <lineage>
        <taxon>Bacteria</taxon>
        <taxon>Pseudomonadati</taxon>
        <taxon>Pseudomonadota</taxon>
        <taxon>Gammaproteobacteria</taxon>
        <taxon>Pseudomonadales</taxon>
        <taxon>Pseudomonadaceae</taxon>
        <taxon>Pseudomonas</taxon>
    </lineage>
</organism>
<dbReference type="InterPro" id="IPR004843">
    <property type="entry name" value="Calcineurin-like_PHP"/>
</dbReference>
<dbReference type="Pfam" id="PF00149">
    <property type="entry name" value="Metallophos"/>
    <property type="match status" value="1"/>
</dbReference>
<dbReference type="Proteomes" id="UP000805841">
    <property type="component" value="Unassembled WGS sequence"/>
</dbReference>
<evidence type="ECO:0000313" key="3">
    <source>
        <dbReference type="Proteomes" id="UP000805841"/>
    </source>
</evidence>
<feature type="domain" description="Calcineurin-like phosphoesterase" evidence="1">
    <location>
        <begin position="28"/>
        <end position="116"/>
    </location>
</feature>
<dbReference type="RefSeq" id="WP_190419226.1">
    <property type="nucleotide sequence ID" value="NZ_JAAOCA010000008.1"/>
</dbReference>
<comment type="caution">
    <text evidence="2">The sequence shown here is derived from an EMBL/GenBank/DDBJ whole genome shotgun (WGS) entry which is preliminary data.</text>
</comment>
<dbReference type="GO" id="GO:0016874">
    <property type="term" value="F:ligase activity"/>
    <property type="evidence" value="ECO:0007669"/>
    <property type="project" value="UniProtKB-KW"/>
</dbReference>
<reference evidence="2 3" key="1">
    <citation type="journal article" date="2020" name="Insects">
        <title>Bacteria Belonging to Pseudomonas typographi sp. nov. from the Bark Beetle Ips typographus Have Genomic Potential to Aid in the Host Ecology.</title>
        <authorList>
            <person name="Peral-Aranega E."/>
            <person name="Saati-Santamaria Z."/>
            <person name="Kolarik M."/>
            <person name="Rivas R."/>
            <person name="Garcia-Fraile P."/>
        </authorList>
    </citation>
    <scope>NUCLEOTIDE SEQUENCE [LARGE SCALE GENOMIC DNA]</scope>
    <source>
        <strain evidence="2 3">CA3A</strain>
    </source>
</reference>
<dbReference type="InterPro" id="IPR026336">
    <property type="entry name" value="PdeM-like"/>
</dbReference>
<gene>
    <name evidence="2" type="primary">pdeM</name>
    <name evidence="2" type="ORF">HAQ05_08135</name>
</gene>
<evidence type="ECO:0000313" key="2">
    <source>
        <dbReference type="EMBL" id="MBD1598672.1"/>
    </source>
</evidence>